<dbReference type="Gene3D" id="3.40.50.1820">
    <property type="entry name" value="alpha/beta hydrolase"/>
    <property type="match status" value="1"/>
</dbReference>
<keyword evidence="4" id="KW-0732">Signal</keyword>
<accession>A0A1Y5FBG2</accession>
<evidence type="ECO:0000313" key="9">
    <source>
        <dbReference type="EMBL" id="OUR99541.1"/>
    </source>
</evidence>
<gene>
    <name evidence="9" type="ORF">A9Q84_00545</name>
</gene>
<sequence length="297" mass="33370">MNILRSIALIITLCFSATIQAKKVELVSLNPARENANLFLPRGYKKAASLPLVISLHGFGGNQNLQNWYLKLKKYTSKAGFMLLIPNGTKNSAGKGFWNASNFCCDFEKSKIDDQAYILGLIEKINNDPKLARVNRSKIFVVGYSNGAFMAHKLACDMNSPISGIVTLSGTTDLRNDAGELIPPELAPCEHNRSIRHLHIHGTNDQTIKYTGFDNGKTGLLSVDQFMKKWSIQNNCRGERVEGRELNTHLQDFGKDAQTYKWSDCDAKLELIKINDGNHFIFYKKKVAKRIINFLLK</sequence>
<evidence type="ECO:0000256" key="6">
    <source>
        <dbReference type="ARBA" id="ARBA00023277"/>
    </source>
</evidence>
<dbReference type="GO" id="GO:0005576">
    <property type="term" value="C:extracellular region"/>
    <property type="evidence" value="ECO:0007669"/>
    <property type="project" value="UniProtKB-SubCell"/>
</dbReference>
<dbReference type="PANTHER" id="PTHR38050:SF2">
    <property type="entry name" value="FERULOYL ESTERASE C-RELATED"/>
    <property type="match status" value="1"/>
</dbReference>
<evidence type="ECO:0000256" key="4">
    <source>
        <dbReference type="ARBA" id="ARBA00022729"/>
    </source>
</evidence>
<dbReference type="GO" id="GO:0030600">
    <property type="term" value="F:feruloyl esterase activity"/>
    <property type="evidence" value="ECO:0007669"/>
    <property type="project" value="InterPro"/>
</dbReference>
<comment type="subcellular location">
    <subcellularLocation>
        <location evidence="1">Secreted</location>
    </subcellularLocation>
</comment>
<keyword evidence="6" id="KW-0119">Carbohydrate metabolism</keyword>
<reference evidence="10" key="1">
    <citation type="journal article" date="2017" name="Proc. Natl. Acad. Sci. U.S.A.">
        <title>Simulation of Deepwater Horizon oil plume reveals substrate specialization within a complex community of hydrocarbon-degraders.</title>
        <authorList>
            <person name="Hu P."/>
            <person name="Dubinsky E.A."/>
            <person name="Probst A.J."/>
            <person name="Wang J."/>
            <person name="Sieber C.M.K."/>
            <person name="Tom L.M."/>
            <person name="Gardinali P."/>
            <person name="Banfield J.F."/>
            <person name="Atlas R.M."/>
            <person name="Andersen G.L."/>
        </authorList>
    </citation>
    <scope>NUCLEOTIDE SEQUENCE [LARGE SCALE GENOMIC DNA]</scope>
</reference>
<dbReference type="Proteomes" id="UP000196531">
    <property type="component" value="Unassembled WGS sequence"/>
</dbReference>
<proteinExistence type="predicted"/>
<protein>
    <recommendedName>
        <fullName evidence="8">Phospholipase/carboxylesterase/thioesterase domain-containing protein</fullName>
    </recommendedName>
</protein>
<evidence type="ECO:0000256" key="2">
    <source>
        <dbReference type="ARBA" id="ARBA00022525"/>
    </source>
</evidence>
<dbReference type="InterPro" id="IPR003140">
    <property type="entry name" value="PLipase/COase/thioEstase"/>
</dbReference>
<evidence type="ECO:0000256" key="3">
    <source>
        <dbReference type="ARBA" id="ARBA00022651"/>
    </source>
</evidence>
<dbReference type="Pfam" id="PF02230">
    <property type="entry name" value="Abhydrolase_2"/>
    <property type="match status" value="1"/>
</dbReference>
<dbReference type="GO" id="GO:0045493">
    <property type="term" value="P:xylan catabolic process"/>
    <property type="evidence" value="ECO:0007669"/>
    <property type="project" value="UniProtKB-KW"/>
</dbReference>
<organism evidence="9 10">
    <name type="scientific">Halobacteriovorax marinus</name>
    <dbReference type="NCBI Taxonomy" id="97084"/>
    <lineage>
        <taxon>Bacteria</taxon>
        <taxon>Pseudomonadati</taxon>
        <taxon>Bdellovibrionota</taxon>
        <taxon>Bacteriovoracia</taxon>
        <taxon>Bacteriovoracales</taxon>
        <taxon>Halobacteriovoraceae</taxon>
        <taxon>Halobacteriovorax</taxon>
    </lineage>
</organism>
<keyword evidence="2" id="KW-0964">Secreted</keyword>
<keyword evidence="3" id="KW-0858">Xylan degradation</keyword>
<evidence type="ECO:0000256" key="1">
    <source>
        <dbReference type="ARBA" id="ARBA00004613"/>
    </source>
</evidence>
<evidence type="ECO:0000256" key="5">
    <source>
        <dbReference type="ARBA" id="ARBA00022801"/>
    </source>
</evidence>
<evidence type="ECO:0000256" key="7">
    <source>
        <dbReference type="ARBA" id="ARBA00023326"/>
    </source>
</evidence>
<keyword evidence="7" id="KW-0624">Polysaccharide degradation</keyword>
<dbReference type="SUPFAM" id="SSF53474">
    <property type="entry name" value="alpha/beta-Hydrolases"/>
    <property type="match status" value="1"/>
</dbReference>
<dbReference type="InterPro" id="IPR029058">
    <property type="entry name" value="AB_hydrolase_fold"/>
</dbReference>
<keyword evidence="5" id="KW-0378">Hydrolase</keyword>
<dbReference type="EMBL" id="MAAO01000002">
    <property type="protein sequence ID" value="OUR99541.1"/>
    <property type="molecule type" value="Genomic_DNA"/>
</dbReference>
<comment type="caution">
    <text evidence="9">The sequence shown here is derived from an EMBL/GenBank/DDBJ whole genome shotgun (WGS) entry which is preliminary data.</text>
</comment>
<evidence type="ECO:0000313" key="10">
    <source>
        <dbReference type="Proteomes" id="UP000196531"/>
    </source>
</evidence>
<name>A0A1Y5FBG2_9BACT</name>
<dbReference type="PANTHER" id="PTHR38050">
    <property type="match status" value="1"/>
</dbReference>
<dbReference type="AlphaFoldDB" id="A0A1Y5FBG2"/>
<dbReference type="InterPro" id="IPR043595">
    <property type="entry name" value="FaeB/C/D"/>
</dbReference>
<feature type="domain" description="Phospholipase/carboxylesterase/thioesterase" evidence="8">
    <location>
        <begin position="50"/>
        <end position="211"/>
    </location>
</feature>
<evidence type="ECO:0000259" key="8">
    <source>
        <dbReference type="Pfam" id="PF02230"/>
    </source>
</evidence>